<sequence length="166" mass="18162">MMISLISTYIFTNELDAVLAARADLSAEPFSSISARRWLPENTNLMTKTKFRIESGLLWVKQKLEAWTAAHDDTQIAWTLGIGWACCGGGLAGMCLVFAKAAVKLVSGTLSHENTGNQFGHLASIFTFIFLAITAVSQIICLNRGLRVYDSTLVVPVFRGFCALVR</sequence>
<dbReference type="Proteomes" id="UP000886501">
    <property type="component" value="Unassembled WGS sequence"/>
</dbReference>
<evidence type="ECO:0000313" key="2">
    <source>
        <dbReference type="Proteomes" id="UP000886501"/>
    </source>
</evidence>
<keyword evidence="2" id="KW-1185">Reference proteome</keyword>
<dbReference type="EMBL" id="MU117962">
    <property type="protein sequence ID" value="KAF9654008.1"/>
    <property type="molecule type" value="Genomic_DNA"/>
</dbReference>
<name>A0ACB6ZXH7_THEGA</name>
<accession>A0ACB6ZXH7</accession>
<gene>
    <name evidence="1" type="ORF">BDM02DRAFT_3107216</name>
</gene>
<organism evidence="1 2">
    <name type="scientific">Thelephora ganbajun</name>
    <name type="common">Ganba fungus</name>
    <dbReference type="NCBI Taxonomy" id="370292"/>
    <lineage>
        <taxon>Eukaryota</taxon>
        <taxon>Fungi</taxon>
        <taxon>Dikarya</taxon>
        <taxon>Basidiomycota</taxon>
        <taxon>Agaricomycotina</taxon>
        <taxon>Agaricomycetes</taxon>
        <taxon>Thelephorales</taxon>
        <taxon>Thelephoraceae</taxon>
        <taxon>Thelephora</taxon>
    </lineage>
</organism>
<protein>
    <submittedName>
        <fullName evidence="1">Uncharacterized protein</fullName>
    </submittedName>
</protein>
<proteinExistence type="predicted"/>
<reference evidence="1" key="1">
    <citation type="submission" date="2019-10" db="EMBL/GenBank/DDBJ databases">
        <authorList>
            <consortium name="DOE Joint Genome Institute"/>
            <person name="Kuo A."/>
            <person name="Miyauchi S."/>
            <person name="Kiss E."/>
            <person name="Drula E."/>
            <person name="Kohler A."/>
            <person name="Sanchez-Garcia M."/>
            <person name="Andreopoulos B."/>
            <person name="Barry K.W."/>
            <person name="Bonito G."/>
            <person name="Buee M."/>
            <person name="Carver A."/>
            <person name="Chen C."/>
            <person name="Cichocki N."/>
            <person name="Clum A."/>
            <person name="Culley D."/>
            <person name="Crous P.W."/>
            <person name="Fauchery L."/>
            <person name="Girlanda M."/>
            <person name="Hayes R."/>
            <person name="Keri Z."/>
            <person name="Labutti K."/>
            <person name="Lipzen A."/>
            <person name="Lombard V."/>
            <person name="Magnuson J."/>
            <person name="Maillard F."/>
            <person name="Morin E."/>
            <person name="Murat C."/>
            <person name="Nolan M."/>
            <person name="Ohm R."/>
            <person name="Pangilinan J."/>
            <person name="Pereira M."/>
            <person name="Perotto S."/>
            <person name="Peter M."/>
            <person name="Riley R."/>
            <person name="Sitrit Y."/>
            <person name="Stielow B."/>
            <person name="Szollosi G."/>
            <person name="Zifcakova L."/>
            <person name="Stursova M."/>
            <person name="Spatafora J.W."/>
            <person name="Tedersoo L."/>
            <person name="Vaario L.-M."/>
            <person name="Yamada A."/>
            <person name="Yan M."/>
            <person name="Wang P."/>
            <person name="Xu J."/>
            <person name="Bruns T."/>
            <person name="Baldrian P."/>
            <person name="Vilgalys R."/>
            <person name="Henrissat B."/>
            <person name="Grigoriev I.V."/>
            <person name="Hibbett D."/>
            <person name="Nagy L.G."/>
            <person name="Martin F.M."/>
        </authorList>
    </citation>
    <scope>NUCLEOTIDE SEQUENCE</scope>
    <source>
        <strain evidence="1">P2</strain>
    </source>
</reference>
<evidence type="ECO:0000313" key="1">
    <source>
        <dbReference type="EMBL" id="KAF9654008.1"/>
    </source>
</evidence>
<comment type="caution">
    <text evidence="1">The sequence shown here is derived from an EMBL/GenBank/DDBJ whole genome shotgun (WGS) entry which is preliminary data.</text>
</comment>
<reference evidence="1" key="2">
    <citation type="journal article" date="2020" name="Nat. Commun.">
        <title>Large-scale genome sequencing of mycorrhizal fungi provides insights into the early evolution of symbiotic traits.</title>
        <authorList>
            <person name="Miyauchi S."/>
            <person name="Kiss E."/>
            <person name="Kuo A."/>
            <person name="Drula E."/>
            <person name="Kohler A."/>
            <person name="Sanchez-Garcia M."/>
            <person name="Morin E."/>
            <person name="Andreopoulos B."/>
            <person name="Barry K.W."/>
            <person name="Bonito G."/>
            <person name="Buee M."/>
            <person name="Carver A."/>
            <person name="Chen C."/>
            <person name="Cichocki N."/>
            <person name="Clum A."/>
            <person name="Culley D."/>
            <person name="Crous P.W."/>
            <person name="Fauchery L."/>
            <person name="Girlanda M."/>
            <person name="Hayes R.D."/>
            <person name="Keri Z."/>
            <person name="LaButti K."/>
            <person name="Lipzen A."/>
            <person name="Lombard V."/>
            <person name="Magnuson J."/>
            <person name="Maillard F."/>
            <person name="Murat C."/>
            <person name="Nolan M."/>
            <person name="Ohm R.A."/>
            <person name="Pangilinan J."/>
            <person name="Pereira M.F."/>
            <person name="Perotto S."/>
            <person name="Peter M."/>
            <person name="Pfister S."/>
            <person name="Riley R."/>
            <person name="Sitrit Y."/>
            <person name="Stielow J.B."/>
            <person name="Szollosi G."/>
            <person name="Zifcakova L."/>
            <person name="Stursova M."/>
            <person name="Spatafora J.W."/>
            <person name="Tedersoo L."/>
            <person name="Vaario L.M."/>
            <person name="Yamada A."/>
            <person name="Yan M."/>
            <person name="Wang P."/>
            <person name="Xu J."/>
            <person name="Bruns T."/>
            <person name="Baldrian P."/>
            <person name="Vilgalys R."/>
            <person name="Dunand C."/>
            <person name="Henrissat B."/>
            <person name="Grigoriev I.V."/>
            <person name="Hibbett D."/>
            <person name="Nagy L.G."/>
            <person name="Martin F.M."/>
        </authorList>
    </citation>
    <scope>NUCLEOTIDE SEQUENCE</scope>
    <source>
        <strain evidence="1">P2</strain>
    </source>
</reference>